<dbReference type="EMBL" id="MJBS01000181">
    <property type="protein sequence ID" value="OHE91535.1"/>
    <property type="molecule type" value="Genomic_DNA"/>
</dbReference>
<dbReference type="AlphaFoldDB" id="A0A1G4AR08"/>
<dbReference type="RefSeq" id="XP_022468708.1">
    <property type="nucleotide sequence ID" value="XM_022624801.1"/>
</dbReference>
<keyword evidence="2" id="KW-1185">Reference proteome</keyword>
<dbReference type="GeneID" id="34566311"/>
<accession>A0A1G4AR08</accession>
<protein>
    <submittedName>
        <fullName evidence="1">Uncharacterized protein</fullName>
    </submittedName>
</protein>
<name>A0A1G4AR08_9PEZI</name>
<evidence type="ECO:0000313" key="2">
    <source>
        <dbReference type="Proteomes" id="UP000176998"/>
    </source>
</evidence>
<proteinExistence type="predicted"/>
<evidence type="ECO:0000313" key="1">
    <source>
        <dbReference type="EMBL" id="OHE91535.1"/>
    </source>
</evidence>
<comment type="caution">
    <text evidence="1">The sequence shown here is derived from an EMBL/GenBank/DDBJ whole genome shotgun (WGS) entry which is preliminary data.</text>
</comment>
<dbReference type="Proteomes" id="UP000176998">
    <property type="component" value="Unassembled WGS sequence"/>
</dbReference>
<sequence>MSVFTFSLAHSLPTDHRSWAIINSPPNAPIYNSSHNLCRGRRIFWQSPVTGAGASVVFKAPGSEVPEGVYAVFVHLDRLQRRHSLNSARVRVPHSRSLDRGHHTASPSLMSPPWSAPWKEVFAFFVRRKRTRTRHGESGTRPDNRLLLTRYSRVPMAIVIPRLPCRDGPGVRDDGSDSTQGIGRRQCCLLPWSWAAVSRTYQHVCKNKVPHASGLTSATSGLARDWILVIRMCSNQFWRCWVLAVFLQMPMQP</sequence>
<organism evidence="1 2">
    <name type="scientific">Colletotrichum orchidophilum</name>
    <dbReference type="NCBI Taxonomy" id="1209926"/>
    <lineage>
        <taxon>Eukaryota</taxon>
        <taxon>Fungi</taxon>
        <taxon>Dikarya</taxon>
        <taxon>Ascomycota</taxon>
        <taxon>Pezizomycotina</taxon>
        <taxon>Sordariomycetes</taxon>
        <taxon>Hypocreomycetidae</taxon>
        <taxon>Glomerellales</taxon>
        <taxon>Glomerellaceae</taxon>
        <taxon>Colletotrichum</taxon>
    </lineage>
</organism>
<gene>
    <name evidence="1" type="ORF">CORC01_13184</name>
</gene>
<reference evidence="1 2" key="1">
    <citation type="submission" date="2016-09" db="EMBL/GenBank/DDBJ databases">
        <authorList>
            <person name="Capua I."/>
            <person name="De Benedictis P."/>
            <person name="Joannis T."/>
            <person name="Lombin L.H."/>
            <person name="Cattoli G."/>
        </authorList>
    </citation>
    <scope>NUCLEOTIDE SEQUENCE [LARGE SCALE GENOMIC DNA]</scope>
    <source>
        <strain evidence="1 2">IMI 309357</strain>
    </source>
</reference>